<dbReference type="OrthoDB" id="9779853at2"/>
<dbReference type="PANTHER" id="PTHR43689:SF8">
    <property type="entry name" value="ALPHA_BETA-HYDROLASES SUPERFAMILY PROTEIN"/>
    <property type="match status" value="1"/>
</dbReference>
<keyword evidence="3" id="KW-1185">Reference proteome</keyword>
<protein>
    <submittedName>
        <fullName evidence="2">Alpha/beta hydrolase</fullName>
    </submittedName>
</protein>
<keyword evidence="2" id="KW-0378">Hydrolase</keyword>
<dbReference type="InterPro" id="IPR029058">
    <property type="entry name" value="AB_hydrolase_fold"/>
</dbReference>
<dbReference type="Gene3D" id="3.40.50.1820">
    <property type="entry name" value="alpha/beta hydrolase"/>
    <property type="match status" value="1"/>
</dbReference>
<dbReference type="AlphaFoldDB" id="A0A3S2W7E6"/>
<gene>
    <name evidence="2" type="ORF">EOI86_07560</name>
</gene>
<dbReference type="PANTHER" id="PTHR43689">
    <property type="entry name" value="HYDROLASE"/>
    <property type="match status" value="1"/>
</dbReference>
<dbReference type="InterPro" id="IPR000073">
    <property type="entry name" value="AB_hydrolase_1"/>
</dbReference>
<dbReference type="SUPFAM" id="SSF53474">
    <property type="entry name" value="alpha/beta-Hydrolases"/>
    <property type="match status" value="1"/>
</dbReference>
<evidence type="ECO:0000259" key="1">
    <source>
        <dbReference type="Pfam" id="PF12697"/>
    </source>
</evidence>
<dbReference type="GO" id="GO:0016787">
    <property type="term" value="F:hydrolase activity"/>
    <property type="evidence" value="ECO:0007669"/>
    <property type="project" value="UniProtKB-KW"/>
</dbReference>
<dbReference type="EMBL" id="SADE01000001">
    <property type="protein sequence ID" value="RVU39103.1"/>
    <property type="molecule type" value="Genomic_DNA"/>
</dbReference>
<evidence type="ECO:0000313" key="3">
    <source>
        <dbReference type="Proteomes" id="UP000287447"/>
    </source>
</evidence>
<organism evidence="2 3">
    <name type="scientific">Hwanghaeella grinnelliae</name>
    <dbReference type="NCBI Taxonomy" id="2500179"/>
    <lineage>
        <taxon>Bacteria</taxon>
        <taxon>Pseudomonadati</taxon>
        <taxon>Pseudomonadota</taxon>
        <taxon>Alphaproteobacteria</taxon>
        <taxon>Rhodospirillales</taxon>
        <taxon>Rhodospirillaceae</taxon>
        <taxon>Hwanghaeella</taxon>
    </lineage>
</organism>
<name>A0A3S2W7E6_9PROT</name>
<feature type="domain" description="AB hydrolase-1" evidence="1">
    <location>
        <begin position="48"/>
        <end position="267"/>
    </location>
</feature>
<dbReference type="Pfam" id="PF12697">
    <property type="entry name" value="Abhydrolase_6"/>
    <property type="match status" value="1"/>
</dbReference>
<sequence>MSSNNPRNQARSIAAIMANARNFMQPAAGRMLECAMLNDEAASNAPPLVFLHEGLGSVAMWRDFPAAVSAATDRRALVYSRYGYGQSDILQEPFDTAYMHDEGTVALPGLLDALSMENPILIGHSDGASIALLHAGLSGRKIAGLVLMAPHVFVEQISVNSIAKIAALFDESDMAEKLGRYHRDSRRTFRGWNDIWLHPAFRDWNIENCLPVIDCPVLVIQGEDDEYGSAEQIVAVEQGVSGPCTTLMLPNCGHSPHRDQRDQVLDAIGEFVGRL</sequence>
<dbReference type="RefSeq" id="WP_127764475.1">
    <property type="nucleotide sequence ID" value="NZ_SADE01000001.1"/>
</dbReference>
<proteinExistence type="predicted"/>
<dbReference type="Proteomes" id="UP000287447">
    <property type="component" value="Unassembled WGS sequence"/>
</dbReference>
<accession>A0A3S2W7E6</accession>
<comment type="caution">
    <text evidence="2">The sequence shown here is derived from an EMBL/GenBank/DDBJ whole genome shotgun (WGS) entry which is preliminary data.</text>
</comment>
<evidence type="ECO:0000313" key="2">
    <source>
        <dbReference type="EMBL" id="RVU39103.1"/>
    </source>
</evidence>
<reference evidence="3" key="1">
    <citation type="submission" date="2019-01" db="EMBL/GenBank/DDBJ databases">
        <title>Gri0909 isolated from a small marine red alga.</title>
        <authorList>
            <person name="Kim J."/>
            <person name="Jeong S.E."/>
            <person name="Jeon C.O."/>
        </authorList>
    </citation>
    <scope>NUCLEOTIDE SEQUENCE [LARGE SCALE GENOMIC DNA]</scope>
    <source>
        <strain evidence="3">Gri0909</strain>
    </source>
</reference>